<comment type="caution">
    <text evidence="1">The sequence shown here is derived from an EMBL/GenBank/DDBJ whole genome shotgun (WGS) entry which is preliminary data.</text>
</comment>
<reference evidence="1 2" key="1">
    <citation type="submission" date="2022-05" db="EMBL/GenBank/DDBJ databases">
        <authorList>
            <consortium name="Genoscope - CEA"/>
            <person name="William W."/>
        </authorList>
    </citation>
    <scope>NUCLEOTIDE SEQUENCE [LARGE SCALE GENOMIC DNA]</scope>
</reference>
<gene>
    <name evidence="1" type="ORF">PLOB_00001910</name>
</gene>
<dbReference type="Proteomes" id="UP001159405">
    <property type="component" value="Unassembled WGS sequence"/>
</dbReference>
<accession>A0ABN8Q4X7</accession>
<organism evidence="1 2">
    <name type="scientific">Porites lobata</name>
    <dbReference type="NCBI Taxonomy" id="104759"/>
    <lineage>
        <taxon>Eukaryota</taxon>
        <taxon>Metazoa</taxon>
        <taxon>Cnidaria</taxon>
        <taxon>Anthozoa</taxon>
        <taxon>Hexacorallia</taxon>
        <taxon>Scleractinia</taxon>
        <taxon>Fungiina</taxon>
        <taxon>Poritidae</taxon>
        <taxon>Porites</taxon>
    </lineage>
</organism>
<keyword evidence="2" id="KW-1185">Reference proteome</keyword>
<evidence type="ECO:0000313" key="1">
    <source>
        <dbReference type="EMBL" id="CAH3156648.1"/>
    </source>
</evidence>
<evidence type="ECO:0000313" key="2">
    <source>
        <dbReference type="Proteomes" id="UP001159405"/>
    </source>
</evidence>
<protein>
    <submittedName>
        <fullName evidence="1">Uncharacterized protein</fullName>
    </submittedName>
</protein>
<proteinExistence type="predicted"/>
<dbReference type="EMBL" id="CALNXK010000105">
    <property type="protein sequence ID" value="CAH3156648.1"/>
    <property type="molecule type" value="Genomic_DNA"/>
</dbReference>
<sequence length="176" mass="20351">MRCLVAGCQQLFRAGENRAYYNLSQAFIMDLFQDGLRIVRPGENAEVLLRRNANFNKENLSSASRWKTCFLKPKEDGFGYTPVCKDDEELRRLIQEAVLLDHKSPKDKRTGRVKATYRFERCIGVYTSFRNGIDETEGYKITPIHTVKVIYIPKEREDTIVGVSAYPSFDPRQQNC</sequence>
<name>A0ABN8Q4X7_9CNID</name>